<feature type="region of interest" description="Disordered" evidence="1">
    <location>
        <begin position="28"/>
        <end position="49"/>
    </location>
</feature>
<dbReference type="EMBL" id="WOFH01000009">
    <property type="protein sequence ID" value="MUN39994.1"/>
    <property type="molecule type" value="Genomic_DNA"/>
</dbReference>
<protein>
    <submittedName>
        <fullName evidence="2">Uncharacterized protein</fullName>
    </submittedName>
</protein>
<evidence type="ECO:0000256" key="1">
    <source>
        <dbReference type="SAM" id="MobiDB-lite"/>
    </source>
</evidence>
<sequence length="74" mass="7387">MTILSGLLALLAIAMMVTLVGRSVRRDRDLRRNAPGTVAGTVAAPDPALASTSNAVPAAVAGATARPEGGPPPR</sequence>
<proteinExistence type="predicted"/>
<dbReference type="AlphaFoldDB" id="A0A7K1L6E4"/>
<dbReference type="Proteomes" id="UP000432015">
    <property type="component" value="Unassembled WGS sequence"/>
</dbReference>
<evidence type="ECO:0000313" key="2">
    <source>
        <dbReference type="EMBL" id="MUN39994.1"/>
    </source>
</evidence>
<dbReference type="RefSeq" id="WP_156219104.1">
    <property type="nucleotide sequence ID" value="NZ_WOFH01000009.1"/>
</dbReference>
<accession>A0A7K1L6E4</accession>
<comment type="caution">
    <text evidence="2">The sequence shown here is derived from an EMBL/GenBank/DDBJ whole genome shotgun (WGS) entry which is preliminary data.</text>
</comment>
<name>A0A7K1L6E4_9ACTN</name>
<keyword evidence="3" id="KW-1185">Reference proteome</keyword>
<evidence type="ECO:0000313" key="3">
    <source>
        <dbReference type="Proteomes" id="UP000432015"/>
    </source>
</evidence>
<organism evidence="2 3">
    <name type="scientific">Actinomadura litoris</name>
    <dbReference type="NCBI Taxonomy" id="2678616"/>
    <lineage>
        <taxon>Bacteria</taxon>
        <taxon>Bacillati</taxon>
        <taxon>Actinomycetota</taxon>
        <taxon>Actinomycetes</taxon>
        <taxon>Streptosporangiales</taxon>
        <taxon>Thermomonosporaceae</taxon>
        <taxon>Actinomadura</taxon>
    </lineage>
</organism>
<gene>
    <name evidence="2" type="ORF">GNZ18_25865</name>
</gene>
<reference evidence="2 3" key="1">
    <citation type="submission" date="2019-11" db="EMBL/GenBank/DDBJ databases">
        <authorList>
            <person name="Cao P."/>
        </authorList>
    </citation>
    <scope>NUCLEOTIDE SEQUENCE [LARGE SCALE GENOMIC DNA]</scope>
    <source>
        <strain evidence="2 3">NEAU-AAG5</strain>
    </source>
</reference>